<dbReference type="Proteomes" id="UP000019486">
    <property type="component" value="Unassembled WGS sequence"/>
</dbReference>
<sequence length="51" mass="5768">MTNRADKPDQIISRMSRPRIDHRQVVARPKRSITAIDGGEFLHDPRAGQAT</sequence>
<protein>
    <submittedName>
        <fullName evidence="1">Uncharacterized protein</fullName>
    </submittedName>
</protein>
<dbReference type="AlphaFoldDB" id="W9H4A8"/>
<keyword evidence="2" id="KW-1185">Reference proteome</keyword>
<gene>
    <name evidence="1" type="ORF">N825_33705</name>
</gene>
<accession>W9H4A8</accession>
<evidence type="ECO:0000313" key="1">
    <source>
        <dbReference type="EMBL" id="EWY40889.1"/>
    </source>
</evidence>
<comment type="caution">
    <text evidence="1">The sequence shown here is derived from an EMBL/GenBank/DDBJ whole genome shotgun (WGS) entry which is preliminary data.</text>
</comment>
<evidence type="ECO:0000313" key="2">
    <source>
        <dbReference type="Proteomes" id="UP000019486"/>
    </source>
</evidence>
<organism evidence="1 2">
    <name type="scientific">Skermanella stibiiresistens SB22</name>
    <dbReference type="NCBI Taxonomy" id="1385369"/>
    <lineage>
        <taxon>Bacteria</taxon>
        <taxon>Pseudomonadati</taxon>
        <taxon>Pseudomonadota</taxon>
        <taxon>Alphaproteobacteria</taxon>
        <taxon>Rhodospirillales</taxon>
        <taxon>Azospirillaceae</taxon>
        <taxon>Skermanella</taxon>
    </lineage>
</organism>
<name>W9H4A8_9PROT</name>
<proteinExistence type="predicted"/>
<reference evidence="1 2" key="1">
    <citation type="submission" date="2013-08" db="EMBL/GenBank/DDBJ databases">
        <title>The genome sequence of Skermanella stibiiresistens.</title>
        <authorList>
            <person name="Zhu W."/>
            <person name="Wang G."/>
        </authorList>
    </citation>
    <scope>NUCLEOTIDE SEQUENCE [LARGE SCALE GENOMIC DNA]</scope>
    <source>
        <strain evidence="1 2">SB22</strain>
    </source>
</reference>
<dbReference type="STRING" id="1385369.N825_33705"/>
<dbReference type="EMBL" id="AVFL01000006">
    <property type="protein sequence ID" value="EWY40889.1"/>
    <property type="molecule type" value="Genomic_DNA"/>
</dbReference>